<keyword evidence="1" id="KW-0175">Coiled coil</keyword>
<evidence type="ECO:0000256" key="1">
    <source>
        <dbReference type="SAM" id="Coils"/>
    </source>
</evidence>
<keyword evidence="4" id="KW-1185">Reference proteome</keyword>
<proteinExistence type="predicted"/>
<feature type="region of interest" description="Disordered" evidence="2">
    <location>
        <begin position="183"/>
        <end position="211"/>
    </location>
</feature>
<dbReference type="EMBL" id="UZAN01041375">
    <property type="protein sequence ID" value="VDP72820.1"/>
    <property type="molecule type" value="Genomic_DNA"/>
</dbReference>
<sequence>MKEVLKIEKQRRHDAEGAKDKALHELKHLRKLAEEQKLLERETLMQTIDKLKAEAQEREKLLVNLERYAENLEKNQRFESLRATKAQREMRDTCQKLLDKIRDLEQTVQIRRKREQQNRIRAMGDELDMELNPSDLFPSPPVLKPNPVRPLSAVVPAEQREATDLAKQRPKSSYNLVVLPKINTKESDGANENHSVKPTSTPQNQTTHSARDDILLEELRRNEMLARILAESQLARAQEAIPASLEALGHTGKKLIRESSTDSKSHFRPTENSTAKHVDRVPEQRKVTTYLEEDESTSSVTPDCVTPTSLIDPSEVIDTRRASEINDVQNKNNEARQDTNNNVKREVHLQSIKPTEANATKLVAQLTVNNPLVLQTAQETPTYDTVDLVPMPNSVTQICRPCGDQDMDCSFIADLSAGSPFSLDGMTAGPDEDILWQETPSVHVTSSVGNTRFYRPSNDLTANANNDADESDMSYFSEVNLQLELSIERTFCLSTSFYEALV</sequence>
<feature type="compositionally biased region" description="Polar residues" evidence="2">
    <location>
        <begin position="190"/>
        <end position="208"/>
    </location>
</feature>
<protein>
    <submittedName>
        <fullName evidence="5">Lebercilin domain-containing protein</fullName>
    </submittedName>
</protein>
<name>A0A183AC21_9TREM</name>
<reference evidence="5" key="1">
    <citation type="submission" date="2016-06" db="UniProtKB">
        <authorList>
            <consortium name="WormBaseParasite"/>
        </authorList>
    </citation>
    <scope>IDENTIFICATION</scope>
</reference>
<gene>
    <name evidence="3" type="ORF">ECPE_LOCUS4506</name>
</gene>
<dbReference type="WBParaSite" id="ECPE_0000451801-mRNA-1">
    <property type="protein sequence ID" value="ECPE_0000451801-mRNA-1"/>
    <property type="gene ID" value="ECPE_0000451801"/>
</dbReference>
<feature type="region of interest" description="Disordered" evidence="2">
    <location>
        <begin position="257"/>
        <end position="276"/>
    </location>
</feature>
<accession>A0A183AC21</accession>
<reference evidence="3 4" key="2">
    <citation type="submission" date="2018-11" db="EMBL/GenBank/DDBJ databases">
        <authorList>
            <consortium name="Pathogen Informatics"/>
        </authorList>
    </citation>
    <scope>NUCLEOTIDE SEQUENCE [LARGE SCALE GENOMIC DNA]</scope>
    <source>
        <strain evidence="3 4">Egypt</strain>
    </source>
</reference>
<dbReference type="AlphaFoldDB" id="A0A183AC21"/>
<evidence type="ECO:0000313" key="4">
    <source>
        <dbReference type="Proteomes" id="UP000272942"/>
    </source>
</evidence>
<evidence type="ECO:0000313" key="5">
    <source>
        <dbReference type="WBParaSite" id="ECPE_0000451801-mRNA-1"/>
    </source>
</evidence>
<feature type="region of interest" description="Disordered" evidence="2">
    <location>
        <begin position="290"/>
        <end position="310"/>
    </location>
</feature>
<dbReference type="Proteomes" id="UP000272942">
    <property type="component" value="Unassembled WGS sequence"/>
</dbReference>
<feature type="coiled-coil region" evidence="1">
    <location>
        <begin position="34"/>
        <end position="114"/>
    </location>
</feature>
<evidence type="ECO:0000313" key="3">
    <source>
        <dbReference type="EMBL" id="VDP72820.1"/>
    </source>
</evidence>
<feature type="compositionally biased region" description="Polar residues" evidence="2">
    <location>
        <begin position="297"/>
        <end position="310"/>
    </location>
</feature>
<dbReference type="OrthoDB" id="2123794at2759"/>
<organism evidence="5">
    <name type="scientific">Echinostoma caproni</name>
    <dbReference type="NCBI Taxonomy" id="27848"/>
    <lineage>
        <taxon>Eukaryota</taxon>
        <taxon>Metazoa</taxon>
        <taxon>Spiralia</taxon>
        <taxon>Lophotrochozoa</taxon>
        <taxon>Platyhelminthes</taxon>
        <taxon>Trematoda</taxon>
        <taxon>Digenea</taxon>
        <taxon>Plagiorchiida</taxon>
        <taxon>Echinostomata</taxon>
        <taxon>Echinostomatoidea</taxon>
        <taxon>Echinostomatidae</taxon>
        <taxon>Echinostoma</taxon>
    </lineage>
</organism>
<evidence type="ECO:0000256" key="2">
    <source>
        <dbReference type="SAM" id="MobiDB-lite"/>
    </source>
</evidence>